<proteinExistence type="inferred from homology"/>
<feature type="compositionally biased region" description="Basic and acidic residues" evidence="2">
    <location>
        <begin position="558"/>
        <end position="575"/>
    </location>
</feature>
<dbReference type="GO" id="GO:0007264">
    <property type="term" value="P:small GTPase-mediated signal transduction"/>
    <property type="evidence" value="ECO:0007669"/>
    <property type="project" value="InterPro"/>
</dbReference>
<feature type="region of interest" description="Disordered" evidence="2">
    <location>
        <begin position="542"/>
        <end position="583"/>
    </location>
</feature>
<keyword evidence="4" id="KW-1185">Reference proteome</keyword>
<dbReference type="GO" id="GO:0005634">
    <property type="term" value="C:nucleus"/>
    <property type="evidence" value="ECO:0007669"/>
    <property type="project" value="TreeGrafter"/>
</dbReference>
<name>A0A5J4Z0S8_PORPP</name>
<evidence type="ECO:0000256" key="2">
    <source>
        <dbReference type="SAM" id="MobiDB-lite"/>
    </source>
</evidence>
<dbReference type="SUPFAM" id="SSF51905">
    <property type="entry name" value="FAD/NAD(P)-binding domain"/>
    <property type="match status" value="1"/>
</dbReference>
<organism evidence="3 4">
    <name type="scientific">Porphyridium purpureum</name>
    <name type="common">Red alga</name>
    <name type="synonym">Porphyridium cruentum</name>
    <dbReference type="NCBI Taxonomy" id="35688"/>
    <lineage>
        <taxon>Eukaryota</taxon>
        <taxon>Rhodophyta</taxon>
        <taxon>Bangiophyceae</taxon>
        <taxon>Porphyridiales</taxon>
        <taxon>Porphyridiaceae</taxon>
        <taxon>Porphyridium</taxon>
    </lineage>
</organism>
<dbReference type="GO" id="GO:0016192">
    <property type="term" value="P:vesicle-mediated transport"/>
    <property type="evidence" value="ECO:0007669"/>
    <property type="project" value="TreeGrafter"/>
</dbReference>
<dbReference type="Gene3D" id="3.50.50.60">
    <property type="entry name" value="FAD/NAD(P)-binding domain"/>
    <property type="match status" value="2"/>
</dbReference>
<sequence length="628" mass="69072">MESSSASALRLEQFDVIIVGTGLVESLLSAALASHGAQVLHVGASDRYGDRDASVRAEQLMQVALAETQSASFASDKRATLRLFSETDCKEGWPRVDAQASEFSGNVGLLPYTFHHVHANVKAEGTFRDSEWPDAVSEQQSMARAPTEIQSNAPRKDDWHDIELDMRPRAVMCSEPLMDLVATTSVRHYVEISAMHAVYLCPQKAEKETAEVKKASQSSSPPALIRVPCSRADVFQSDSLTLRDKRVLMRMLAESDSETEGTTPGAEQPSFLQWLDQHDVPAHVQYVVCSGIAGIDDDDVFCDSNLSKDAGMARVRAFMSSLRRFRGTCTPFVTSVHGASDLAQAFCRLSAIYGTVFRLRTPLVGLLTRDDGAFSTQGQGPRCCGIITADGTAIRARRHVFVSGDLYRVITSQGDEEDTRRAGLASPQLTMCRWRYIGLCTRSVSHQHEQCIIMLPAGGAAGNMALVRVLQLVPSRTRRHSISNGPKVFSIHVESSSHSDLELALTYLGVKDTEEILMSVLYSQRGLDRAGCTQWVRRTSAEHKLETEQAPPSAHRPAAKDDSDQVSRAERDPRSRPFGMSMIPTVVSNARDSSDELDIVQQLLHEVFPAARELIRADRLHMLNTSSE</sequence>
<evidence type="ECO:0000313" key="3">
    <source>
        <dbReference type="EMBL" id="KAA8497481.1"/>
    </source>
</evidence>
<dbReference type="GO" id="GO:0005092">
    <property type="term" value="F:GDP-dissociation inhibitor activity"/>
    <property type="evidence" value="ECO:0007669"/>
    <property type="project" value="InterPro"/>
</dbReference>
<comment type="similarity">
    <text evidence="1">Belongs to the Rab GDI family.</text>
</comment>
<dbReference type="GO" id="GO:0016740">
    <property type="term" value="F:transferase activity"/>
    <property type="evidence" value="ECO:0007669"/>
    <property type="project" value="UniProtKB-KW"/>
</dbReference>
<dbReference type="Proteomes" id="UP000324585">
    <property type="component" value="Unassembled WGS sequence"/>
</dbReference>
<dbReference type="Gene3D" id="3.30.519.10">
    <property type="entry name" value="Guanine Nucleotide Dissociation Inhibitor, domain 2"/>
    <property type="match status" value="1"/>
</dbReference>
<dbReference type="Pfam" id="PF00996">
    <property type="entry name" value="GDI"/>
    <property type="match status" value="2"/>
</dbReference>
<dbReference type="PANTHER" id="PTHR11787">
    <property type="entry name" value="RAB GDP-DISSOCIATION INHIBITOR"/>
    <property type="match status" value="1"/>
</dbReference>
<dbReference type="InterPro" id="IPR018203">
    <property type="entry name" value="GDP_dissociation_inhibitor"/>
</dbReference>
<dbReference type="InterPro" id="IPR036188">
    <property type="entry name" value="FAD/NAD-bd_sf"/>
</dbReference>
<dbReference type="EMBL" id="VRMN01000001">
    <property type="protein sequence ID" value="KAA8497481.1"/>
    <property type="molecule type" value="Genomic_DNA"/>
</dbReference>
<dbReference type="AlphaFoldDB" id="A0A5J4Z0S8"/>
<dbReference type="GO" id="GO:0005829">
    <property type="term" value="C:cytosol"/>
    <property type="evidence" value="ECO:0007669"/>
    <property type="project" value="TreeGrafter"/>
</dbReference>
<reference evidence="4" key="1">
    <citation type="journal article" date="2019" name="Nat. Commun.">
        <title>Expansion of phycobilisome linker gene families in mesophilic red algae.</title>
        <authorList>
            <person name="Lee J."/>
            <person name="Kim D."/>
            <person name="Bhattacharya D."/>
            <person name="Yoon H.S."/>
        </authorList>
    </citation>
    <scope>NUCLEOTIDE SEQUENCE [LARGE SCALE GENOMIC DNA]</scope>
    <source>
        <strain evidence="4">CCMP 1328</strain>
    </source>
</reference>
<dbReference type="PANTHER" id="PTHR11787:SF4">
    <property type="entry name" value="CHM, RAB ESCORT PROTEIN 1"/>
    <property type="match status" value="1"/>
</dbReference>
<accession>A0A5J4Z0S8</accession>
<keyword evidence="3" id="KW-0808">Transferase</keyword>
<dbReference type="GO" id="GO:0005968">
    <property type="term" value="C:Rab-protein geranylgeranyltransferase complex"/>
    <property type="evidence" value="ECO:0007669"/>
    <property type="project" value="TreeGrafter"/>
</dbReference>
<evidence type="ECO:0000313" key="4">
    <source>
        <dbReference type="Proteomes" id="UP000324585"/>
    </source>
</evidence>
<comment type="caution">
    <text evidence="3">The sequence shown here is derived from an EMBL/GenBank/DDBJ whole genome shotgun (WGS) entry which is preliminary data.</text>
</comment>
<dbReference type="PRINTS" id="PR00891">
    <property type="entry name" value="RABGDIREP"/>
</dbReference>
<dbReference type="OrthoDB" id="5634at2759"/>
<evidence type="ECO:0000256" key="1">
    <source>
        <dbReference type="ARBA" id="ARBA00005593"/>
    </source>
</evidence>
<gene>
    <name evidence="3" type="ORF">FVE85_5066</name>
</gene>
<protein>
    <submittedName>
        <fullName evidence="3">Rab proteins geranylgeranyltransferase component A</fullName>
    </submittedName>
</protein>